<dbReference type="PANTHER" id="PTHR35337">
    <property type="entry name" value="SLR1478 PROTEIN"/>
    <property type="match status" value="1"/>
</dbReference>
<keyword evidence="1" id="KW-0472">Membrane</keyword>
<sequence>MAWYRLDQLARRRRLTGSESDELVALYQRASADLVHLQAVAPDQGVVGPLTDLVARARARAMGARSELWPEIVLFFTHRFPAAVYGAWRWAAAVAAVFFVTATVVGVWVANDAAARSTLGSPAKIARVTEPGGEFETYYSEYPASSFAAKVWTNNAWVAAIALFLGFLILPAVYVLVMNALNVGVTGGLMAHADRLDAFFGFLAPHGILELTAIFVAGGAGLKLGWTLIDPGRLSRVQALAKQGQTTGAVALGLVVVLLFSGAIEAFVTPSSMPTALKILIGLAAEGVFLTYVAVLGRRAADEGFSGAHRSLDDRWQVSIT</sequence>
<organism evidence="2 3">
    <name type="scientific">Antrihabitans stalactiti</name>
    <dbReference type="NCBI Taxonomy" id="2584121"/>
    <lineage>
        <taxon>Bacteria</taxon>
        <taxon>Bacillati</taxon>
        <taxon>Actinomycetota</taxon>
        <taxon>Actinomycetes</taxon>
        <taxon>Mycobacteriales</taxon>
        <taxon>Nocardiaceae</taxon>
        <taxon>Antrihabitans</taxon>
    </lineage>
</organism>
<proteinExistence type="predicted"/>
<keyword evidence="1" id="KW-0812">Transmembrane</keyword>
<feature type="transmembrane region" description="Helical" evidence="1">
    <location>
        <begin position="198"/>
        <end position="226"/>
    </location>
</feature>
<feature type="transmembrane region" description="Helical" evidence="1">
    <location>
        <begin position="247"/>
        <end position="269"/>
    </location>
</feature>
<dbReference type="Proteomes" id="UP000535543">
    <property type="component" value="Unassembled WGS sequence"/>
</dbReference>
<feature type="transmembrane region" description="Helical" evidence="1">
    <location>
        <begin position="275"/>
        <end position="296"/>
    </location>
</feature>
<dbReference type="AlphaFoldDB" id="A0A848KBF5"/>
<dbReference type="Pfam" id="PF01944">
    <property type="entry name" value="SpoIIM"/>
    <property type="match status" value="1"/>
</dbReference>
<dbReference type="InterPro" id="IPR002798">
    <property type="entry name" value="SpoIIM-like"/>
</dbReference>
<dbReference type="EMBL" id="VCQU01000003">
    <property type="protein sequence ID" value="NMN95641.1"/>
    <property type="molecule type" value="Genomic_DNA"/>
</dbReference>
<keyword evidence="3" id="KW-1185">Reference proteome</keyword>
<reference evidence="2 3" key="1">
    <citation type="submission" date="2019-05" db="EMBL/GenBank/DDBJ databases">
        <authorList>
            <person name="Lee S.D."/>
        </authorList>
    </citation>
    <scope>NUCLEOTIDE SEQUENCE [LARGE SCALE GENOMIC DNA]</scope>
    <source>
        <strain evidence="2 3">YC2-7</strain>
    </source>
</reference>
<feature type="transmembrane region" description="Helical" evidence="1">
    <location>
        <begin position="87"/>
        <end position="110"/>
    </location>
</feature>
<reference evidence="2 3" key="2">
    <citation type="submission" date="2020-06" db="EMBL/GenBank/DDBJ databases">
        <title>Antribacter stalactiti gen. nov., sp. nov., a new member of the family Nacardiaceae isolated from a cave.</title>
        <authorList>
            <person name="Kim I.S."/>
        </authorList>
    </citation>
    <scope>NUCLEOTIDE SEQUENCE [LARGE SCALE GENOMIC DNA]</scope>
    <source>
        <strain evidence="2 3">YC2-7</strain>
    </source>
</reference>
<keyword evidence="1" id="KW-1133">Transmembrane helix</keyword>
<feature type="transmembrane region" description="Helical" evidence="1">
    <location>
        <begin position="156"/>
        <end position="178"/>
    </location>
</feature>
<evidence type="ECO:0000256" key="1">
    <source>
        <dbReference type="SAM" id="Phobius"/>
    </source>
</evidence>
<dbReference type="PANTHER" id="PTHR35337:SF1">
    <property type="entry name" value="SLR1478 PROTEIN"/>
    <property type="match status" value="1"/>
</dbReference>
<protein>
    <submittedName>
        <fullName evidence="2">Stage II sporulation protein M</fullName>
    </submittedName>
</protein>
<evidence type="ECO:0000313" key="2">
    <source>
        <dbReference type="EMBL" id="NMN95641.1"/>
    </source>
</evidence>
<comment type="caution">
    <text evidence="2">The sequence shown here is derived from an EMBL/GenBank/DDBJ whole genome shotgun (WGS) entry which is preliminary data.</text>
</comment>
<name>A0A848KBF5_9NOCA</name>
<evidence type="ECO:0000313" key="3">
    <source>
        <dbReference type="Proteomes" id="UP000535543"/>
    </source>
</evidence>
<dbReference type="RefSeq" id="WP_169586697.1">
    <property type="nucleotide sequence ID" value="NZ_VCQU01000003.1"/>
</dbReference>
<accession>A0A848KBF5</accession>
<gene>
    <name evidence="2" type="ORF">FGL95_11410</name>
</gene>